<keyword evidence="5" id="KW-1185">Reference proteome</keyword>
<keyword evidence="2" id="KW-1133">Transmembrane helix</keyword>
<accession>A0ABD3X0T5</accession>
<sequence length="206" mass="22613">MEAELLSALTSCILLLLQILKSSLALPINITLAPGHDYLITHVESNIQNFTIPSDGSHVTDFNVTHSFFPGRIKKDNGDDIPHPRRELPIPIIIASPVAAVSIIIFVCVAYKWHTIQLDQKAKEIVAHLAEMHSEEPLCSNVPKIHVPVQSRGSDPDLNGQRRKGLLRTPTPPPSLGGKRGSSWSALADQEIVHSASPRRHSTFIL</sequence>
<evidence type="ECO:0000313" key="5">
    <source>
        <dbReference type="Proteomes" id="UP001634394"/>
    </source>
</evidence>
<feature type="signal peptide" evidence="3">
    <location>
        <begin position="1"/>
        <end position="25"/>
    </location>
</feature>
<organism evidence="4 5">
    <name type="scientific">Sinanodonta woodiana</name>
    <name type="common">Chinese pond mussel</name>
    <name type="synonym">Anodonta woodiana</name>
    <dbReference type="NCBI Taxonomy" id="1069815"/>
    <lineage>
        <taxon>Eukaryota</taxon>
        <taxon>Metazoa</taxon>
        <taxon>Spiralia</taxon>
        <taxon>Lophotrochozoa</taxon>
        <taxon>Mollusca</taxon>
        <taxon>Bivalvia</taxon>
        <taxon>Autobranchia</taxon>
        <taxon>Heteroconchia</taxon>
        <taxon>Palaeoheterodonta</taxon>
        <taxon>Unionida</taxon>
        <taxon>Unionoidea</taxon>
        <taxon>Unionidae</taxon>
        <taxon>Unioninae</taxon>
        <taxon>Sinanodonta</taxon>
    </lineage>
</organism>
<name>A0ABD3X0T5_SINWO</name>
<evidence type="ECO:0000256" key="3">
    <source>
        <dbReference type="SAM" id="SignalP"/>
    </source>
</evidence>
<feature type="transmembrane region" description="Helical" evidence="2">
    <location>
        <begin position="90"/>
        <end position="111"/>
    </location>
</feature>
<keyword evidence="2" id="KW-0472">Membrane</keyword>
<reference evidence="4 5" key="1">
    <citation type="submission" date="2024-11" db="EMBL/GenBank/DDBJ databases">
        <title>Chromosome-level genome assembly of the freshwater bivalve Anodonta woodiana.</title>
        <authorList>
            <person name="Chen X."/>
        </authorList>
    </citation>
    <scope>NUCLEOTIDE SEQUENCE [LARGE SCALE GENOMIC DNA]</scope>
    <source>
        <strain evidence="4">MN2024</strain>
        <tissue evidence="4">Gills</tissue>
    </source>
</reference>
<comment type="caution">
    <text evidence="4">The sequence shown here is derived from an EMBL/GenBank/DDBJ whole genome shotgun (WGS) entry which is preliminary data.</text>
</comment>
<feature type="chain" id="PRO_5044828411" evidence="3">
    <location>
        <begin position="26"/>
        <end position="206"/>
    </location>
</feature>
<evidence type="ECO:0000313" key="4">
    <source>
        <dbReference type="EMBL" id="KAL3879093.1"/>
    </source>
</evidence>
<gene>
    <name evidence="4" type="ORF">ACJMK2_031407</name>
</gene>
<keyword evidence="2" id="KW-0812">Transmembrane</keyword>
<evidence type="ECO:0000256" key="1">
    <source>
        <dbReference type="SAM" id="MobiDB-lite"/>
    </source>
</evidence>
<protein>
    <submittedName>
        <fullName evidence="4">Uncharacterized protein</fullName>
    </submittedName>
</protein>
<dbReference type="AlphaFoldDB" id="A0ABD3X0T5"/>
<dbReference type="EMBL" id="JBJQND010000004">
    <property type="protein sequence ID" value="KAL3879093.1"/>
    <property type="molecule type" value="Genomic_DNA"/>
</dbReference>
<feature type="region of interest" description="Disordered" evidence="1">
    <location>
        <begin position="149"/>
        <end position="182"/>
    </location>
</feature>
<proteinExistence type="predicted"/>
<keyword evidence="3" id="KW-0732">Signal</keyword>
<dbReference type="Proteomes" id="UP001634394">
    <property type="component" value="Unassembled WGS sequence"/>
</dbReference>
<evidence type="ECO:0000256" key="2">
    <source>
        <dbReference type="SAM" id="Phobius"/>
    </source>
</evidence>